<evidence type="ECO:0000256" key="17">
    <source>
        <dbReference type="RuleBase" id="RU362081"/>
    </source>
</evidence>
<evidence type="ECO:0000256" key="6">
    <source>
        <dbReference type="ARBA" id="ARBA00022723"/>
    </source>
</evidence>
<name>A0A8X6F4Y3_TRICU</name>
<dbReference type="SFLD" id="SFLDG00002">
    <property type="entry name" value="C1.7:_P-type_atpase_like"/>
    <property type="match status" value="1"/>
</dbReference>
<dbReference type="Pfam" id="PF00403">
    <property type="entry name" value="HMA"/>
    <property type="match status" value="5"/>
</dbReference>
<dbReference type="NCBIfam" id="TIGR01494">
    <property type="entry name" value="ATPase_P-type"/>
    <property type="match status" value="2"/>
</dbReference>
<dbReference type="SUPFAM" id="SSF81660">
    <property type="entry name" value="Metal cation-transporting ATPase, ATP-binding domain N"/>
    <property type="match status" value="1"/>
</dbReference>
<comment type="similarity">
    <text evidence="2 17">Belongs to the cation transport ATPase (P-type) (TC 3.A.3) family. Type IB subfamily.</text>
</comment>
<dbReference type="SFLD" id="SFLDF00027">
    <property type="entry name" value="p-type_atpase"/>
    <property type="match status" value="1"/>
</dbReference>
<evidence type="ECO:0000256" key="14">
    <source>
        <dbReference type="ARBA" id="ARBA00023008"/>
    </source>
</evidence>
<dbReference type="NCBIfam" id="TIGR01525">
    <property type="entry name" value="ATPase-IB_hvy"/>
    <property type="match status" value="1"/>
</dbReference>
<evidence type="ECO:0000256" key="4">
    <source>
        <dbReference type="ARBA" id="ARBA00022448"/>
    </source>
</evidence>
<dbReference type="FunFam" id="3.40.50.1000:FF:000031">
    <property type="entry name" value="Probable copper-transporting ATPase HMA5"/>
    <property type="match status" value="1"/>
</dbReference>
<dbReference type="InterPro" id="IPR023214">
    <property type="entry name" value="HAD_sf"/>
</dbReference>
<feature type="transmembrane region" description="Helical" evidence="17">
    <location>
        <begin position="1220"/>
        <end position="1242"/>
    </location>
</feature>
<comment type="caution">
    <text evidence="19">The sequence shown here is derived from an EMBL/GenBank/DDBJ whole genome shotgun (WGS) entry which is preliminary data.</text>
</comment>
<dbReference type="InterPro" id="IPR018303">
    <property type="entry name" value="ATPase_P-typ_P_site"/>
</dbReference>
<dbReference type="PROSITE" id="PS00154">
    <property type="entry name" value="ATPASE_E1_E2"/>
    <property type="match status" value="1"/>
</dbReference>
<sequence>MKILTKNFGVQGMTCNSCVNSIEQKISTIPGVEWIKVSLESKSADIEYNSDLISDTELAEKIEEMGYEVCINEPDLQRMSVIVKGMTCITCVRKIESNVLSYAAIKSIKVSLENRLAKIIYDSKLINLNEICKIICQLGFIAEPLSLNELNEAFVKINVEGMTCNSCVRSIEDNVSSKPGVNKISVSLSDEIASIWYNPSITSSEKLKEIIYDMGFGTSIGEIVDSKDKPQFVVLDIQTVSAVDWSTEDLDQLFHCDGVVSVQTTSNLKHVTVYYMPNLTSPNDIMNSIQSMGFICTELSVDSVDDLPSTKQFLKSSKIIENGISEKKEKSLDNTEVYCDIEKDLEKCFIRVNGMTCASCVAAIERNIIKIEGVHRVLVGLMAQKAEVKYDPAYILPTNIAAAISDLGYPSTVLDDISTEYGELNLHIGGMTCSSCVHKIETAVGKSPGIISASVALATQQGHFKFDSEVTGPRTIIDAIKSLGFDAYPLSDHTRDAGFFFQKEEVRKWRNSFYLSLIFGLPSMVVMMYFMGLRMSGKGEKLCCVIPGLSTENLFLFLLATPVQFYGGRYFYIQAYKALKHCMANMDVLIMLATTIAYFYSVAALLYFMIVEADHSPKTFFETPPMLLIFISLGRWLEHIAKGKTSEALAKLLSLQATEATLVEIDEGGQILHEKQIDVELVQRGDILKVVPGAKIPVDGRVAFGNSMADESLITGESLPVPKRPNSQVIAGSVNQNGVLLIVATHIGKDTTLAQIVKLVEEAQTSKAPIQQLADKIAGYFVPVVVAVSVITLIGWIIAGYLSIESVRNYHKKHKENATDSEITFQFAFQCALTVLAIACPCSLGLATPTAVMVGTGVGAVNGILIKGAEALELAHKIKCVLFDKTGTITRGVPVMTRISVFVDQNVFSLGKILAITGTAEANSEHPIAAAITSFVKEALQTETFGKCEDFAAVPGCGLRCKVSNIQHMLAEESQVENLVGANNRKSTISLNFRNEVIENVFIDRKRYNSPHHNASNLAAELIQNLNVTEETQDTNHVYTVLVGNREWMVRNGLHVSEAVDSIMNDHEEKGHTAVLCAIDGILVCMMAVADTIKPEAHLAVYTLKKMGLDVILLTGDNKKTAAAIARQVGISRVFAEVLPSHKVMKIQQLQEKGLKVAMVGDGVNDSPALAKADVGIAIANGTDVAVEAADVVLIRNDLLDVVGAIDLSNRTVKRIRYNFIFASMYNIIGIPLAAGVFRPWGLVLKPWMGSAAMAASSVSVVCSSLLLKLYKKPTKEKLTTPAYQEVLHKTHLHALENGDDISIHRGLDDIEIPEPKGSIKSNNLSFIMNFVPGNKAKAKLESQEMETFIGSEDV</sequence>
<evidence type="ECO:0000256" key="2">
    <source>
        <dbReference type="ARBA" id="ARBA00006024"/>
    </source>
</evidence>
<evidence type="ECO:0000256" key="9">
    <source>
        <dbReference type="ARBA" id="ARBA00022796"/>
    </source>
</evidence>
<dbReference type="InterPro" id="IPR017969">
    <property type="entry name" value="Heavy-metal-associated_CS"/>
</dbReference>
<dbReference type="PRINTS" id="PR00942">
    <property type="entry name" value="CUATPASEI"/>
</dbReference>
<keyword evidence="20" id="KW-1185">Reference proteome</keyword>
<dbReference type="OrthoDB" id="432719at2759"/>
<evidence type="ECO:0000256" key="13">
    <source>
        <dbReference type="ARBA" id="ARBA00022989"/>
    </source>
</evidence>
<feature type="transmembrane region" description="Helical" evidence="17">
    <location>
        <begin position="513"/>
        <end position="533"/>
    </location>
</feature>
<evidence type="ECO:0000256" key="11">
    <source>
        <dbReference type="ARBA" id="ARBA00022842"/>
    </source>
</evidence>
<feature type="domain" description="HMA" evidence="18">
    <location>
        <begin position="346"/>
        <end position="412"/>
    </location>
</feature>
<dbReference type="FunFam" id="3.30.70.100:FF:000001">
    <property type="entry name" value="ATPase copper transporting beta"/>
    <property type="match status" value="5"/>
</dbReference>
<dbReference type="PROSITE" id="PS01047">
    <property type="entry name" value="HMA_1"/>
    <property type="match status" value="5"/>
</dbReference>
<dbReference type="Gene3D" id="3.40.50.1000">
    <property type="entry name" value="HAD superfamily/HAD-like"/>
    <property type="match status" value="1"/>
</dbReference>
<dbReference type="FunFam" id="3.40.1110.10:FF:000023">
    <property type="entry name" value="Copper-transporting ATPase 1, putative"/>
    <property type="match status" value="1"/>
</dbReference>
<dbReference type="InterPro" id="IPR044492">
    <property type="entry name" value="P_typ_ATPase_HD_dom"/>
</dbReference>
<dbReference type="FunFam" id="2.70.150.10:FF:000002">
    <property type="entry name" value="Copper-transporting ATPase 1, putative"/>
    <property type="match status" value="1"/>
</dbReference>
<evidence type="ECO:0000256" key="12">
    <source>
        <dbReference type="ARBA" id="ARBA00022967"/>
    </source>
</evidence>
<dbReference type="PANTHER" id="PTHR43520:SF8">
    <property type="entry name" value="P-TYPE CU(+) TRANSPORTER"/>
    <property type="match status" value="1"/>
</dbReference>
<accession>A0A8X6F4Y3</accession>
<dbReference type="InterPro" id="IPR023299">
    <property type="entry name" value="ATPase_P-typ_cyto_dom_N"/>
</dbReference>
<dbReference type="GO" id="GO:0016887">
    <property type="term" value="F:ATP hydrolysis activity"/>
    <property type="evidence" value="ECO:0007669"/>
    <property type="project" value="InterPro"/>
</dbReference>
<keyword evidence="16 17" id="KW-0472">Membrane</keyword>
<dbReference type="GO" id="GO:0005507">
    <property type="term" value="F:copper ion binding"/>
    <property type="evidence" value="ECO:0007669"/>
    <property type="project" value="InterPro"/>
</dbReference>
<feature type="domain" description="HMA" evidence="18">
    <location>
        <begin position="153"/>
        <end position="219"/>
    </location>
</feature>
<dbReference type="InterPro" id="IPR059000">
    <property type="entry name" value="ATPase_P-type_domA"/>
</dbReference>
<dbReference type="InterPro" id="IPR006122">
    <property type="entry name" value="HMA_Cu_ion-bd"/>
</dbReference>
<keyword evidence="11" id="KW-0460">Magnesium</keyword>
<dbReference type="SFLD" id="SFLDS00003">
    <property type="entry name" value="Haloacid_Dehalogenase"/>
    <property type="match status" value="1"/>
</dbReference>
<dbReference type="Gene3D" id="2.70.150.10">
    <property type="entry name" value="Calcium-transporting ATPase, cytoplasmic transduction domain A"/>
    <property type="match status" value="1"/>
</dbReference>
<evidence type="ECO:0000256" key="10">
    <source>
        <dbReference type="ARBA" id="ARBA00022840"/>
    </source>
</evidence>
<dbReference type="Pfam" id="PF00702">
    <property type="entry name" value="Hydrolase"/>
    <property type="match status" value="1"/>
</dbReference>
<dbReference type="PANTHER" id="PTHR43520">
    <property type="entry name" value="ATP7, ISOFORM B"/>
    <property type="match status" value="1"/>
</dbReference>
<dbReference type="SUPFAM" id="SSF56784">
    <property type="entry name" value="HAD-like"/>
    <property type="match status" value="1"/>
</dbReference>
<dbReference type="PRINTS" id="PR00119">
    <property type="entry name" value="CATATPASE"/>
</dbReference>
<feature type="transmembrane region" description="Helical" evidence="17">
    <location>
        <begin position="777"/>
        <end position="804"/>
    </location>
</feature>
<evidence type="ECO:0000256" key="3">
    <source>
        <dbReference type="ARBA" id="ARBA00012517"/>
    </source>
</evidence>
<keyword evidence="13 17" id="KW-1133">Transmembrane helix</keyword>
<gene>
    <name evidence="19" type="primary">ATP7A</name>
    <name evidence="19" type="ORF">TNCT_419341</name>
</gene>
<dbReference type="InterPro" id="IPR023298">
    <property type="entry name" value="ATPase_P-typ_TM_dom_sf"/>
</dbReference>
<dbReference type="InterPro" id="IPR027256">
    <property type="entry name" value="P-typ_ATPase_IB"/>
</dbReference>
<dbReference type="EC" id="7.2.2.8" evidence="3"/>
<protein>
    <recommendedName>
        <fullName evidence="3">P-type Cu(+) transporter</fullName>
        <ecNumber evidence="3">7.2.2.8</ecNumber>
    </recommendedName>
</protein>
<evidence type="ECO:0000313" key="19">
    <source>
        <dbReference type="EMBL" id="GFQ69791.1"/>
    </source>
</evidence>
<dbReference type="InterPro" id="IPR001757">
    <property type="entry name" value="P_typ_ATPase"/>
</dbReference>
<organism evidence="19 20">
    <name type="scientific">Trichonephila clavata</name>
    <name type="common">Joro spider</name>
    <name type="synonym">Nephila clavata</name>
    <dbReference type="NCBI Taxonomy" id="2740835"/>
    <lineage>
        <taxon>Eukaryota</taxon>
        <taxon>Metazoa</taxon>
        <taxon>Ecdysozoa</taxon>
        <taxon>Arthropoda</taxon>
        <taxon>Chelicerata</taxon>
        <taxon>Arachnida</taxon>
        <taxon>Araneae</taxon>
        <taxon>Araneomorphae</taxon>
        <taxon>Entelegynae</taxon>
        <taxon>Araneoidea</taxon>
        <taxon>Nephilidae</taxon>
        <taxon>Trichonephila</taxon>
    </lineage>
</organism>
<dbReference type="GO" id="GO:0016020">
    <property type="term" value="C:membrane"/>
    <property type="evidence" value="ECO:0007669"/>
    <property type="project" value="UniProtKB-SubCell"/>
</dbReference>
<keyword evidence="7" id="KW-0677">Repeat</keyword>
<dbReference type="PROSITE" id="PS50846">
    <property type="entry name" value="HMA_2"/>
    <property type="match status" value="5"/>
</dbReference>
<feature type="domain" description="HMA" evidence="18">
    <location>
        <begin position="77"/>
        <end position="143"/>
    </location>
</feature>
<dbReference type="Pfam" id="PF00122">
    <property type="entry name" value="E1-E2_ATPase"/>
    <property type="match status" value="1"/>
</dbReference>
<evidence type="ECO:0000256" key="1">
    <source>
        <dbReference type="ARBA" id="ARBA00004166"/>
    </source>
</evidence>
<keyword evidence="12" id="KW-1278">Translocase</keyword>
<keyword evidence="5 17" id="KW-0812">Transmembrane</keyword>
<evidence type="ECO:0000256" key="16">
    <source>
        <dbReference type="ARBA" id="ARBA00023136"/>
    </source>
</evidence>
<dbReference type="GO" id="GO:0005802">
    <property type="term" value="C:trans-Golgi network"/>
    <property type="evidence" value="ECO:0007669"/>
    <property type="project" value="UniProtKB-ARBA"/>
</dbReference>
<keyword evidence="6 17" id="KW-0479">Metal-binding</keyword>
<feature type="transmembrane region" description="Helical" evidence="17">
    <location>
        <begin position="553"/>
        <end position="572"/>
    </location>
</feature>
<dbReference type="SUPFAM" id="SSF81665">
    <property type="entry name" value="Calcium ATPase, transmembrane domain M"/>
    <property type="match status" value="1"/>
</dbReference>
<dbReference type="GO" id="GO:0043682">
    <property type="term" value="F:P-type divalent copper transporter activity"/>
    <property type="evidence" value="ECO:0007669"/>
    <property type="project" value="TreeGrafter"/>
</dbReference>
<dbReference type="InterPro" id="IPR036163">
    <property type="entry name" value="HMA_dom_sf"/>
</dbReference>
<feature type="domain" description="HMA" evidence="18">
    <location>
        <begin position="4"/>
        <end position="70"/>
    </location>
</feature>
<feature type="transmembrane region" description="Helical" evidence="17">
    <location>
        <begin position="1248"/>
        <end position="1268"/>
    </location>
</feature>
<keyword evidence="14" id="KW-0186">Copper</keyword>
<evidence type="ECO:0000256" key="7">
    <source>
        <dbReference type="ARBA" id="ARBA00022737"/>
    </source>
</evidence>
<keyword evidence="8 17" id="KW-0547">Nucleotide-binding</keyword>
<dbReference type="NCBIfam" id="TIGR00003">
    <property type="entry name" value="copper ion binding protein"/>
    <property type="match status" value="5"/>
</dbReference>
<proteinExistence type="inferred from homology"/>
<reference evidence="19" key="1">
    <citation type="submission" date="2020-07" db="EMBL/GenBank/DDBJ databases">
        <title>Multicomponent nature underlies the extraordinary mechanical properties of spider dragline silk.</title>
        <authorList>
            <person name="Kono N."/>
            <person name="Nakamura H."/>
            <person name="Mori M."/>
            <person name="Yoshida Y."/>
            <person name="Ohtoshi R."/>
            <person name="Malay A.D."/>
            <person name="Moran D.A.P."/>
            <person name="Tomita M."/>
            <person name="Numata K."/>
            <person name="Arakawa K."/>
        </authorList>
    </citation>
    <scope>NUCLEOTIDE SEQUENCE</scope>
</reference>
<evidence type="ECO:0000259" key="18">
    <source>
        <dbReference type="PROSITE" id="PS50846"/>
    </source>
</evidence>
<dbReference type="Gene3D" id="3.40.1110.10">
    <property type="entry name" value="Calcium-transporting ATPase, cytoplasmic domain N"/>
    <property type="match status" value="1"/>
</dbReference>
<feature type="transmembrane region" description="Helical" evidence="17">
    <location>
        <begin position="584"/>
        <end position="608"/>
    </location>
</feature>
<dbReference type="Gene3D" id="3.30.70.100">
    <property type="match status" value="5"/>
</dbReference>
<evidence type="ECO:0000256" key="15">
    <source>
        <dbReference type="ARBA" id="ARBA00023065"/>
    </source>
</evidence>
<feature type="domain" description="HMA" evidence="18">
    <location>
        <begin position="422"/>
        <end position="488"/>
    </location>
</feature>
<keyword evidence="4" id="KW-0813">Transport</keyword>
<dbReference type="CDD" id="cd02094">
    <property type="entry name" value="P-type_ATPase_Cu-like"/>
    <property type="match status" value="1"/>
</dbReference>
<dbReference type="GO" id="GO:0005524">
    <property type="term" value="F:ATP binding"/>
    <property type="evidence" value="ECO:0007669"/>
    <property type="project" value="UniProtKB-UniRule"/>
</dbReference>
<dbReference type="GO" id="GO:0140581">
    <property type="term" value="F:P-type monovalent copper transporter activity"/>
    <property type="evidence" value="ECO:0007669"/>
    <property type="project" value="UniProtKB-EC"/>
</dbReference>
<keyword evidence="15" id="KW-0406">Ion transport</keyword>
<dbReference type="CDD" id="cd00371">
    <property type="entry name" value="HMA"/>
    <property type="match status" value="5"/>
</dbReference>
<dbReference type="GO" id="GO:0055070">
    <property type="term" value="P:copper ion homeostasis"/>
    <property type="evidence" value="ECO:0007669"/>
    <property type="project" value="TreeGrafter"/>
</dbReference>
<dbReference type="EMBL" id="BMAO01030706">
    <property type="protein sequence ID" value="GFQ69791.1"/>
    <property type="molecule type" value="Genomic_DNA"/>
</dbReference>
<keyword evidence="9" id="KW-0187">Copper transport</keyword>
<dbReference type="InterPro" id="IPR008250">
    <property type="entry name" value="ATPase_P-typ_transduc_dom_A_sf"/>
</dbReference>
<evidence type="ECO:0000256" key="5">
    <source>
        <dbReference type="ARBA" id="ARBA00022692"/>
    </source>
</evidence>
<dbReference type="InterPro" id="IPR006121">
    <property type="entry name" value="HMA_dom"/>
</dbReference>
<dbReference type="Proteomes" id="UP000887116">
    <property type="component" value="Unassembled WGS sequence"/>
</dbReference>
<dbReference type="SUPFAM" id="SSF81653">
    <property type="entry name" value="Calcium ATPase, transduction domain A"/>
    <property type="match status" value="1"/>
</dbReference>
<dbReference type="SUPFAM" id="SSF55008">
    <property type="entry name" value="HMA, heavy metal-associated domain"/>
    <property type="match status" value="5"/>
</dbReference>
<keyword evidence="10 17" id="KW-0067">ATP-binding</keyword>
<dbReference type="InterPro" id="IPR036412">
    <property type="entry name" value="HAD-like_sf"/>
</dbReference>
<evidence type="ECO:0000313" key="20">
    <source>
        <dbReference type="Proteomes" id="UP000887116"/>
    </source>
</evidence>
<evidence type="ECO:0000256" key="8">
    <source>
        <dbReference type="ARBA" id="ARBA00022741"/>
    </source>
</evidence>
<feature type="transmembrane region" description="Helical" evidence="17">
    <location>
        <begin position="824"/>
        <end position="847"/>
    </location>
</feature>
<comment type="subcellular location">
    <subcellularLocation>
        <location evidence="1">Golgi apparatus</location>
        <location evidence="1">trans-Golgi network membrane</location>
        <topology evidence="1">Multi-pass membrane protein</topology>
    </subcellularLocation>
    <subcellularLocation>
        <location evidence="17">Membrane</location>
    </subcellularLocation>
</comment>